<proteinExistence type="predicted"/>
<name>A0A4Q9PTH1_9APHY</name>
<evidence type="ECO:0000313" key="2">
    <source>
        <dbReference type="Proteomes" id="UP000292082"/>
    </source>
</evidence>
<evidence type="ECO:0000313" key="1">
    <source>
        <dbReference type="EMBL" id="TBU57644.1"/>
    </source>
</evidence>
<dbReference type="AlphaFoldDB" id="A0A4Q9PTH1"/>
<dbReference type="EMBL" id="ML145134">
    <property type="protein sequence ID" value="TBU57644.1"/>
    <property type="molecule type" value="Genomic_DNA"/>
</dbReference>
<reference evidence="1 2" key="1">
    <citation type="submission" date="2019-01" db="EMBL/GenBank/DDBJ databases">
        <title>Draft genome sequences of three monokaryotic isolates of the white-rot basidiomycete fungus Dichomitus squalens.</title>
        <authorList>
            <consortium name="DOE Joint Genome Institute"/>
            <person name="Lopez S.C."/>
            <person name="Andreopoulos B."/>
            <person name="Pangilinan J."/>
            <person name="Lipzen A."/>
            <person name="Riley R."/>
            <person name="Ahrendt S."/>
            <person name="Ng V."/>
            <person name="Barry K."/>
            <person name="Daum C."/>
            <person name="Grigoriev I.V."/>
            <person name="Hilden K.S."/>
            <person name="Makela M.R."/>
            <person name="de Vries R.P."/>
        </authorList>
    </citation>
    <scope>NUCLEOTIDE SEQUENCE [LARGE SCALE GENOMIC DNA]</scope>
    <source>
        <strain evidence="1 2">CBS 464.89</strain>
    </source>
</reference>
<protein>
    <recommendedName>
        <fullName evidence="3">F-box domain-containing protein</fullName>
    </recommendedName>
</protein>
<accession>A0A4Q9PTH1</accession>
<sequence length="378" mass="42589">MSSPDDFANSLHALPSVSSTVRSPALPWEVIERVIDLCSGDKNTLRTFALTCSQLHPRSLFILFTNVELRCATQLKGFYDSVQAQSHLQPVVQSLSFPWNACSPFSLLSILPSLRHVTFDTIPGFNGLWPPPALPNYLYHRPFVTGIRSLTIRRTWFRAGNAFLHFLSAFPNVESLTCEDSSLTTSETTPMVQDHLSPQLQLRTLNILRGVCQHVTELLFQTARLAITSPLVIGERTQSVPPPQSGEGHQTSLTWWMKARIEDFHQAIRVLSNSKETAISDVTLVLWDESIGSLYNNCCQPASLELCEKLEKVLLRYPLHRVLLTVPGGPVLNARKTISWSDEIRRCFRPLSEKWALTEDVRYCKYHSATTISSWALT</sequence>
<evidence type="ECO:0008006" key="3">
    <source>
        <dbReference type="Google" id="ProtNLM"/>
    </source>
</evidence>
<keyword evidence="2" id="KW-1185">Reference proteome</keyword>
<organism evidence="1 2">
    <name type="scientific">Dichomitus squalens</name>
    <dbReference type="NCBI Taxonomy" id="114155"/>
    <lineage>
        <taxon>Eukaryota</taxon>
        <taxon>Fungi</taxon>
        <taxon>Dikarya</taxon>
        <taxon>Basidiomycota</taxon>
        <taxon>Agaricomycotina</taxon>
        <taxon>Agaricomycetes</taxon>
        <taxon>Polyporales</taxon>
        <taxon>Polyporaceae</taxon>
        <taxon>Dichomitus</taxon>
    </lineage>
</organism>
<gene>
    <name evidence="1" type="ORF">BD310DRAFT_535238</name>
</gene>
<dbReference type="Proteomes" id="UP000292082">
    <property type="component" value="Unassembled WGS sequence"/>
</dbReference>